<accession>A0A382RUZ8</accession>
<protein>
    <submittedName>
        <fullName evidence="1">Uncharacterized protein</fullName>
    </submittedName>
</protein>
<sequence>MEISSIFFDDDLDYLEQHQIETLLQILKSKYGEGTRIKATGDSSFEYSCSCPVHEDGRNPNGRVAFADDGNLRLYCNGACSVEGKSTWYFGPLLERLGADSGKLARNVRDRLTELKKEIPPRHLHKLQKAPAHEDHLLVPELVVPDLLLAEFLKMAQNCMSQAHRDDLKELGYGEKTISRAGFLVGSPAQYQELPGEFQGKRLNEFRNENQILKKRVACFIFPHFNRDNKLWSLTIAPIFKGQTELENNSRYASEETPKSYKLKG</sequence>
<reference evidence="1" key="1">
    <citation type="submission" date="2018-05" db="EMBL/GenBank/DDBJ databases">
        <authorList>
            <person name="Lanie J.A."/>
            <person name="Ng W.-L."/>
            <person name="Kazmierczak K.M."/>
            <person name="Andrzejewski T.M."/>
            <person name="Davidsen T.M."/>
            <person name="Wayne K.J."/>
            <person name="Tettelin H."/>
            <person name="Glass J.I."/>
            <person name="Rusch D."/>
            <person name="Podicherti R."/>
            <person name="Tsui H.-C.T."/>
            <person name="Winkler M.E."/>
        </authorList>
    </citation>
    <scope>NUCLEOTIDE SEQUENCE</scope>
</reference>
<name>A0A382RUZ8_9ZZZZ</name>
<feature type="non-terminal residue" evidence="1">
    <location>
        <position position="265"/>
    </location>
</feature>
<gene>
    <name evidence="1" type="ORF">METZ01_LOCUS354353</name>
</gene>
<dbReference type="AlphaFoldDB" id="A0A382RUZ8"/>
<organism evidence="1">
    <name type="scientific">marine metagenome</name>
    <dbReference type="NCBI Taxonomy" id="408172"/>
    <lineage>
        <taxon>unclassified sequences</taxon>
        <taxon>metagenomes</taxon>
        <taxon>ecological metagenomes</taxon>
    </lineage>
</organism>
<evidence type="ECO:0000313" key="1">
    <source>
        <dbReference type="EMBL" id="SVD01499.1"/>
    </source>
</evidence>
<proteinExistence type="predicted"/>
<dbReference type="EMBL" id="UINC01124388">
    <property type="protein sequence ID" value="SVD01499.1"/>
    <property type="molecule type" value="Genomic_DNA"/>
</dbReference>